<comment type="similarity">
    <text evidence="2 7">Belongs to the MgtC/SapB family.</text>
</comment>
<accession>A0ABZ2F100</accession>
<feature type="domain" description="MgtC/SapB/SrpB/YhiD N-terminal" evidence="8">
    <location>
        <begin position="1"/>
        <end position="113"/>
    </location>
</feature>
<proteinExistence type="inferred from homology"/>
<dbReference type="InterPro" id="IPR049177">
    <property type="entry name" value="MgtC_SapB_SrpB_YhiD_N"/>
</dbReference>
<keyword evidence="3" id="KW-1003">Cell membrane</keyword>
<keyword evidence="4 7" id="KW-0812">Transmembrane</keyword>
<keyword evidence="7" id="KW-0997">Cell inner membrane</keyword>
<evidence type="ECO:0000313" key="9">
    <source>
        <dbReference type="EMBL" id="WWE88646.1"/>
    </source>
</evidence>
<evidence type="ECO:0000259" key="8">
    <source>
        <dbReference type="Pfam" id="PF02308"/>
    </source>
</evidence>
<evidence type="ECO:0000256" key="4">
    <source>
        <dbReference type="ARBA" id="ARBA00022692"/>
    </source>
</evidence>
<keyword evidence="5 7" id="KW-1133">Transmembrane helix</keyword>
<protein>
    <recommendedName>
        <fullName evidence="7">Protein MgtC</fullName>
    </recommendedName>
</protein>
<sequence length="150" mass="15495">MLIGIDRDMNDKPVGMRTLALVALGSALVSISVIEFQNLRDHPDAISRVIQGVVAGVLTGVGFIGAGVILHDAKAKTVHGLTTAATVWIAAGLGIACALGAWLLVGAAIAVTAAGAIRARLGRATARIEIAGIPNDTEEVGVRRQYPRRI</sequence>
<evidence type="ECO:0000256" key="1">
    <source>
        <dbReference type="ARBA" id="ARBA00004651"/>
    </source>
</evidence>
<keyword evidence="6 7" id="KW-0472">Membrane</keyword>
<dbReference type="PANTHER" id="PTHR33778:SF1">
    <property type="entry name" value="MAGNESIUM TRANSPORTER YHID-RELATED"/>
    <property type="match status" value="1"/>
</dbReference>
<evidence type="ECO:0000256" key="7">
    <source>
        <dbReference type="RuleBase" id="RU365041"/>
    </source>
</evidence>
<keyword evidence="10" id="KW-1185">Reference proteome</keyword>
<evidence type="ECO:0000256" key="5">
    <source>
        <dbReference type="ARBA" id="ARBA00022989"/>
    </source>
</evidence>
<dbReference type="EMBL" id="CP041090">
    <property type="protein sequence ID" value="WWE88646.1"/>
    <property type="molecule type" value="Genomic_DNA"/>
</dbReference>
<organism evidence="9 10">
    <name type="scientific">Bradyrhizobium symbiodeficiens</name>
    <dbReference type="NCBI Taxonomy" id="1404367"/>
    <lineage>
        <taxon>Bacteria</taxon>
        <taxon>Pseudomonadati</taxon>
        <taxon>Pseudomonadota</taxon>
        <taxon>Alphaproteobacteria</taxon>
        <taxon>Hyphomicrobiales</taxon>
        <taxon>Nitrobacteraceae</taxon>
        <taxon>Bradyrhizobium</taxon>
    </lineage>
</organism>
<reference evidence="10" key="1">
    <citation type="submission" date="2019-06" db="EMBL/GenBank/DDBJ databases">
        <title>Whole-Genome Sequence of Bradyrhizobium sp. 3 Strain 65S1MB.</title>
        <authorList>
            <person name="Bromfield E.S.P."/>
            <person name="Cloutier S."/>
            <person name="Nguyen H.D.T."/>
        </authorList>
    </citation>
    <scope>NUCLEOTIDE SEQUENCE [LARGE SCALE GENOMIC DNA]</scope>
    <source>
        <strain evidence="10">65S1MB</strain>
    </source>
</reference>
<reference evidence="9 10" key="2">
    <citation type="journal article" date="2020" name="Int. J. Syst. Evol. Microbiol.">
        <title>Description and complete genome sequences of Bradyrhizobium symbiodeficiens sp. nov., a non-symbiotic bacterium associated with legumes native to Canada.</title>
        <authorList>
            <person name="Bromfield E.S.P."/>
            <person name="Cloutier S."/>
            <person name="Nguyen H.D.T."/>
        </authorList>
    </citation>
    <scope>NUCLEOTIDE SEQUENCE [LARGE SCALE GENOMIC DNA]</scope>
    <source>
        <strain evidence="9 10">65S1MB</strain>
    </source>
</reference>
<evidence type="ECO:0000256" key="2">
    <source>
        <dbReference type="ARBA" id="ARBA00009298"/>
    </source>
</evidence>
<dbReference type="PANTHER" id="PTHR33778">
    <property type="entry name" value="PROTEIN MGTC"/>
    <property type="match status" value="1"/>
</dbReference>
<dbReference type="RefSeq" id="WP_244621201.1">
    <property type="nucleotide sequence ID" value="NZ_CP041090.2"/>
</dbReference>
<gene>
    <name evidence="9" type="ORF">FJN17_11385</name>
</gene>
<comment type="subcellular location">
    <subcellularLocation>
        <location evidence="7">Cell inner membrane</location>
        <topology evidence="7">Multi-pass membrane protein</topology>
    </subcellularLocation>
    <subcellularLocation>
        <location evidence="1">Cell membrane</location>
        <topology evidence="1">Multi-pass membrane protein</topology>
    </subcellularLocation>
</comment>
<feature type="transmembrane region" description="Helical" evidence="7">
    <location>
        <begin position="89"/>
        <end position="117"/>
    </location>
</feature>
<feature type="transmembrane region" description="Helical" evidence="7">
    <location>
        <begin position="18"/>
        <end position="37"/>
    </location>
</feature>
<dbReference type="InterPro" id="IPR003416">
    <property type="entry name" value="MgtC/SapB/SrpB/YhiD_fam"/>
</dbReference>
<name>A0ABZ2F100_9BRAD</name>
<dbReference type="PRINTS" id="PR01837">
    <property type="entry name" value="MGTCSAPBPROT"/>
</dbReference>
<feature type="transmembrane region" description="Helical" evidence="7">
    <location>
        <begin position="49"/>
        <end position="69"/>
    </location>
</feature>
<dbReference type="Proteomes" id="UP000319298">
    <property type="component" value="Chromosome"/>
</dbReference>
<evidence type="ECO:0000256" key="3">
    <source>
        <dbReference type="ARBA" id="ARBA00022475"/>
    </source>
</evidence>
<dbReference type="Pfam" id="PF02308">
    <property type="entry name" value="MgtC"/>
    <property type="match status" value="1"/>
</dbReference>
<evidence type="ECO:0000313" key="10">
    <source>
        <dbReference type="Proteomes" id="UP000319298"/>
    </source>
</evidence>
<evidence type="ECO:0000256" key="6">
    <source>
        <dbReference type="ARBA" id="ARBA00023136"/>
    </source>
</evidence>